<reference evidence="10" key="1">
    <citation type="submission" date="2020-05" db="EMBL/GenBank/DDBJ databases">
        <title>Phylogenomic resolution of chytrid fungi.</title>
        <authorList>
            <person name="Stajich J.E."/>
            <person name="Amses K."/>
            <person name="Simmons R."/>
            <person name="Seto K."/>
            <person name="Myers J."/>
            <person name="Bonds A."/>
            <person name="Quandt C.A."/>
            <person name="Barry K."/>
            <person name="Liu P."/>
            <person name="Grigoriev I."/>
            <person name="Longcore J.E."/>
            <person name="James T.Y."/>
        </authorList>
    </citation>
    <scope>NUCLEOTIDE SEQUENCE</scope>
    <source>
        <strain evidence="10">JEL0318</strain>
    </source>
</reference>
<name>A0AAD5SFJ2_9FUNG</name>
<dbReference type="GO" id="GO:0000981">
    <property type="term" value="F:DNA-binding transcription factor activity, RNA polymerase II-specific"/>
    <property type="evidence" value="ECO:0007669"/>
    <property type="project" value="TreeGrafter"/>
</dbReference>
<keyword evidence="4 7" id="KW-0863">Zinc-finger</keyword>
<evidence type="ECO:0000256" key="6">
    <source>
        <dbReference type="ARBA" id="ARBA00023242"/>
    </source>
</evidence>
<protein>
    <recommendedName>
        <fullName evidence="9">C2H2-type domain-containing protein</fullName>
    </recommendedName>
</protein>
<dbReference type="Gene3D" id="3.30.160.60">
    <property type="entry name" value="Classic Zinc Finger"/>
    <property type="match status" value="3"/>
</dbReference>
<evidence type="ECO:0000256" key="4">
    <source>
        <dbReference type="ARBA" id="ARBA00022771"/>
    </source>
</evidence>
<dbReference type="AlphaFoldDB" id="A0AAD5SFJ2"/>
<evidence type="ECO:0000256" key="7">
    <source>
        <dbReference type="PROSITE-ProRule" id="PRU00042"/>
    </source>
</evidence>
<dbReference type="FunFam" id="3.30.160.60:FF:000145">
    <property type="entry name" value="Zinc finger protein 574"/>
    <property type="match status" value="1"/>
</dbReference>
<evidence type="ECO:0000256" key="2">
    <source>
        <dbReference type="ARBA" id="ARBA00022723"/>
    </source>
</evidence>
<dbReference type="SUPFAM" id="SSF57667">
    <property type="entry name" value="beta-beta-alpha zinc fingers"/>
    <property type="match status" value="2"/>
</dbReference>
<evidence type="ECO:0000256" key="3">
    <source>
        <dbReference type="ARBA" id="ARBA00022737"/>
    </source>
</evidence>
<dbReference type="GO" id="GO:0005634">
    <property type="term" value="C:nucleus"/>
    <property type="evidence" value="ECO:0007669"/>
    <property type="project" value="UniProtKB-SubCell"/>
</dbReference>
<dbReference type="GO" id="GO:0008270">
    <property type="term" value="F:zinc ion binding"/>
    <property type="evidence" value="ECO:0007669"/>
    <property type="project" value="UniProtKB-KW"/>
</dbReference>
<feature type="compositionally biased region" description="Low complexity" evidence="8">
    <location>
        <begin position="177"/>
        <end position="206"/>
    </location>
</feature>
<evidence type="ECO:0000256" key="1">
    <source>
        <dbReference type="ARBA" id="ARBA00004123"/>
    </source>
</evidence>
<evidence type="ECO:0000256" key="5">
    <source>
        <dbReference type="ARBA" id="ARBA00022833"/>
    </source>
</evidence>
<proteinExistence type="predicted"/>
<evidence type="ECO:0000256" key="8">
    <source>
        <dbReference type="SAM" id="MobiDB-lite"/>
    </source>
</evidence>
<dbReference type="Proteomes" id="UP001212841">
    <property type="component" value="Unassembled WGS sequence"/>
</dbReference>
<feature type="region of interest" description="Disordered" evidence="8">
    <location>
        <begin position="134"/>
        <end position="208"/>
    </location>
</feature>
<dbReference type="PANTHER" id="PTHR23235:SF120">
    <property type="entry name" value="KRUPPEL-LIKE FACTOR 15"/>
    <property type="match status" value="1"/>
</dbReference>
<accession>A0AAD5SFJ2</accession>
<keyword evidence="11" id="KW-1185">Reference proteome</keyword>
<dbReference type="GO" id="GO:0000978">
    <property type="term" value="F:RNA polymerase II cis-regulatory region sequence-specific DNA binding"/>
    <property type="evidence" value="ECO:0007669"/>
    <property type="project" value="TreeGrafter"/>
</dbReference>
<dbReference type="InterPro" id="IPR036236">
    <property type="entry name" value="Znf_C2H2_sf"/>
</dbReference>
<dbReference type="Pfam" id="PF00096">
    <property type="entry name" value="zf-C2H2"/>
    <property type="match status" value="3"/>
</dbReference>
<organism evidence="10 11">
    <name type="scientific">Rhizophlyctis rosea</name>
    <dbReference type="NCBI Taxonomy" id="64517"/>
    <lineage>
        <taxon>Eukaryota</taxon>
        <taxon>Fungi</taxon>
        <taxon>Fungi incertae sedis</taxon>
        <taxon>Chytridiomycota</taxon>
        <taxon>Chytridiomycota incertae sedis</taxon>
        <taxon>Chytridiomycetes</taxon>
        <taxon>Rhizophlyctidales</taxon>
        <taxon>Rhizophlyctidaceae</taxon>
        <taxon>Rhizophlyctis</taxon>
    </lineage>
</organism>
<feature type="domain" description="C2H2-type" evidence="9">
    <location>
        <begin position="242"/>
        <end position="269"/>
    </location>
</feature>
<feature type="domain" description="C2H2-type" evidence="9">
    <location>
        <begin position="270"/>
        <end position="300"/>
    </location>
</feature>
<dbReference type="PROSITE" id="PS50157">
    <property type="entry name" value="ZINC_FINGER_C2H2_2"/>
    <property type="match status" value="3"/>
</dbReference>
<keyword evidence="3" id="KW-0677">Repeat</keyword>
<feature type="domain" description="C2H2-type" evidence="9">
    <location>
        <begin position="212"/>
        <end position="239"/>
    </location>
</feature>
<evidence type="ECO:0000313" key="11">
    <source>
        <dbReference type="Proteomes" id="UP001212841"/>
    </source>
</evidence>
<dbReference type="PROSITE" id="PS00028">
    <property type="entry name" value="ZINC_FINGER_C2H2_1"/>
    <property type="match status" value="2"/>
</dbReference>
<dbReference type="PANTHER" id="PTHR23235">
    <property type="entry name" value="KRUEPPEL-LIKE TRANSCRIPTION FACTOR"/>
    <property type="match status" value="1"/>
</dbReference>
<keyword evidence="2" id="KW-0479">Metal-binding</keyword>
<dbReference type="SMART" id="SM00355">
    <property type="entry name" value="ZnF_C2H2"/>
    <property type="match status" value="3"/>
</dbReference>
<sequence length="303" mass="32443">MSLPATSPLLDSLPNEVASSVLRYGAGKTSPTLAGAVDFGVPYVGKEGVFSWAGANGYAHGEEVGLDLSSGFVPTLFAPLEELTHDVSNIVTIPEMTPANGGHDADMVDDDISDMLQGFDEDEDETELNSTLSIDTTVGSTKQPQPLTSPITTTSTTTTKPPALSVVTSIPIPPRPTTHSPTPTPADSDPTSPTSPNTTPISPTDTFQSGPFPCPHCPRQFTRAFNLKTHLQTHDQNRPRPFPCTICPRSFVRIHDLIRHESVHTKRKGWHCPECGTGFTRRDALRRHAKVRGCGSGEPVEGG</sequence>
<dbReference type="InterPro" id="IPR013087">
    <property type="entry name" value="Znf_C2H2_type"/>
</dbReference>
<comment type="caution">
    <text evidence="10">The sequence shown here is derived from an EMBL/GenBank/DDBJ whole genome shotgun (WGS) entry which is preliminary data.</text>
</comment>
<dbReference type="EMBL" id="JADGJD010000775">
    <property type="protein sequence ID" value="KAJ3048540.1"/>
    <property type="molecule type" value="Genomic_DNA"/>
</dbReference>
<comment type="subcellular location">
    <subcellularLocation>
        <location evidence="1">Nucleus</location>
    </subcellularLocation>
</comment>
<evidence type="ECO:0000259" key="9">
    <source>
        <dbReference type="PROSITE" id="PS50157"/>
    </source>
</evidence>
<evidence type="ECO:0000313" key="10">
    <source>
        <dbReference type="EMBL" id="KAJ3048540.1"/>
    </source>
</evidence>
<keyword evidence="6" id="KW-0539">Nucleus</keyword>
<gene>
    <name evidence="10" type="ORF">HK097_010445</name>
</gene>
<feature type="compositionally biased region" description="Low complexity" evidence="8">
    <location>
        <begin position="144"/>
        <end position="162"/>
    </location>
</feature>
<feature type="compositionally biased region" description="Polar residues" evidence="8">
    <location>
        <begin position="134"/>
        <end position="143"/>
    </location>
</feature>
<feature type="non-terminal residue" evidence="10">
    <location>
        <position position="1"/>
    </location>
</feature>
<keyword evidence="5" id="KW-0862">Zinc</keyword>